<dbReference type="Pfam" id="PF08305">
    <property type="entry name" value="NPCBM"/>
    <property type="match status" value="1"/>
</dbReference>
<reference evidence="3 4" key="1">
    <citation type="submission" date="2019-07" db="EMBL/GenBank/DDBJ databases">
        <title>Diversity of Bacteria from Kongsfjorden, Arctic.</title>
        <authorList>
            <person name="Yu Y."/>
        </authorList>
    </citation>
    <scope>NUCLEOTIDE SEQUENCE [LARGE SCALE GENOMIC DNA]</scope>
    <source>
        <strain evidence="3 4">SM1928</strain>
    </source>
</reference>
<dbReference type="AlphaFoldDB" id="A0A558HCB7"/>
<feature type="signal peptide" evidence="1">
    <location>
        <begin position="1"/>
        <end position="36"/>
    </location>
</feature>
<comment type="caution">
    <text evidence="3">The sequence shown here is derived from an EMBL/GenBank/DDBJ whole genome shotgun (WGS) entry which is preliminary data.</text>
</comment>
<sequence>MHPQPMARRLAATTASAALTAALLVTGIATSPSATAAEQPPPPTGVVYASDVPWASMTNGWGPAELDMSNGGQAAGDANRRPLTIGGTVYAKGIGTHAASSITYNLGGQCKQFLAQVGVDDTQGDRGRVDFKVLVDGVERFAGERKGTDGSLPVNVDLSGGNTLQLKVETGPEGNGNDHADWADARINCSDAFIAAPLRVEGSAGTNLNGLVPGTPATVVVRDLKPLSPVSLSLRGEKLADAVADATGAATITVVVPAGAAGGATEFVATGTGPFDVATTGKIGVFIVQLSDAKFYVDCSAPAPGDGSQGSPFNSIAQVNGHGAFNAGESILFRAGTDCAGALTPVGSGVANHPITLSSYGDGEKPTINGGGAVAAIQITNASHWTVSGLRVVNPSDTPVRRVGILFENSGTAQTAGIVVTGNHVEDVAGWRNKATNGAGFAQSAGIMVRTWGKGSVDGITITDNEVNDTAGGGVKISAPDTTERYNTKVYVARNEIHDVGGDAIVIHNSDAPLIEHNRGLNLGQGAHPYEGGNFAGMWPYNSKNPVFQFNVVGNSTTSTYDSTAWDCDMKIVGTCLFQYNYSYGNAGGFYLNCVSNCGGGATAANVVLRYNIAQDDCRLGGSSSGTGKHYIYNNTFYCPSRVFLDDMTGPREVRNNLFVAPGGVLKSAAAVYANNAYFGGILPPAGEMGSVLGNPRLVAGGSGQASLDVPGYRLRSGSPLLGAGTVVADDGGRDFFGNVTSGGGSVGVLVGAPNIGAYQGPGVAASALPLGALVNQTSVANAANPRNGAVSSDRRTFSEEALAAAGLVSGSSYSAFGVSSVWHPTAVGTPDTVKAAGQEVALSGRGRTLLVTGFSTGNVSSGVATVHFTNGQKRDVVLSLPNWRTGVASDTSVVVASSAYHQRHTQAYIGGPSTVVRVDEPARVFATKIDIPPAFEVSSVTLPQGNALVNEGLNIMGIAVGNVPPGLK</sequence>
<protein>
    <recommendedName>
        <fullName evidence="2">Glycosyl hydrolase family 98 putative carbohydrate-binding module domain-containing protein</fullName>
    </recommendedName>
</protein>
<dbReference type="Proteomes" id="UP000316500">
    <property type="component" value="Unassembled WGS sequence"/>
</dbReference>
<dbReference type="SUPFAM" id="SSF51126">
    <property type="entry name" value="Pectin lyase-like"/>
    <property type="match status" value="1"/>
</dbReference>
<evidence type="ECO:0000259" key="2">
    <source>
        <dbReference type="SMART" id="SM00776"/>
    </source>
</evidence>
<dbReference type="SMART" id="SM00776">
    <property type="entry name" value="NPCBM"/>
    <property type="match status" value="1"/>
</dbReference>
<dbReference type="InterPro" id="IPR011050">
    <property type="entry name" value="Pectin_lyase_fold/virulence"/>
</dbReference>
<evidence type="ECO:0000313" key="4">
    <source>
        <dbReference type="Proteomes" id="UP000316500"/>
    </source>
</evidence>
<evidence type="ECO:0000256" key="1">
    <source>
        <dbReference type="SAM" id="SignalP"/>
    </source>
</evidence>
<dbReference type="SUPFAM" id="SSF49785">
    <property type="entry name" value="Galactose-binding domain-like"/>
    <property type="match status" value="1"/>
</dbReference>
<feature type="domain" description="Glycosyl hydrolase family 98 putative carbohydrate-binding module" evidence="2">
    <location>
        <begin position="43"/>
        <end position="189"/>
    </location>
</feature>
<dbReference type="InterPro" id="IPR006626">
    <property type="entry name" value="PbH1"/>
</dbReference>
<dbReference type="InterPro" id="IPR012334">
    <property type="entry name" value="Pectin_lyas_fold"/>
</dbReference>
<keyword evidence="1" id="KW-0732">Signal</keyword>
<dbReference type="SMART" id="SM00710">
    <property type="entry name" value="PbH1"/>
    <property type="match status" value="5"/>
</dbReference>
<proteinExistence type="predicted"/>
<organism evidence="3 4">
    <name type="scientific">Paenarthrobacter nitroguajacolicus</name>
    <name type="common">Arthrobacter nitroguajacolicus</name>
    <dbReference type="NCBI Taxonomy" id="211146"/>
    <lineage>
        <taxon>Bacteria</taxon>
        <taxon>Bacillati</taxon>
        <taxon>Actinomycetota</taxon>
        <taxon>Actinomycetes</taxon>
        <taxon>Micrococcales</taxon>
        <taxon>Micrococcaceae</taxon>
        <taxon>Paenarthrobacter</taxon>
    </lineage>
</organism>
<name>A0A558HCB7_PAENT</name>
<dbReference type="Gene3D" id="2.60.120.1060">
    <property type="entry name" value="NPCBM/NEW2 domain"/>
    <property type="match status" value="1"/>
</dbReference>
<evidence type="ECO:0000313" key="3">
    <source>
        <dbReference type="EMBL" id="TVU66761.1"/>
    </source>
</evidence>
<accession>A0A558HCB7</accession>
<gene>
    <name evidence="3" type="ORF">FQP90_01050</name>
</gene>
<dbReference type="InterPro" id="IPR013222">
    <property type="entry name" value="Glyco_hyd_98_carb-bd"/>
</dbReference>
<dbReference type="InterPro" id="IPR038637">
    <property type="entry name" value="NPCBM_sf"/>
</dbReference>
<dbReference type="Gene3D" id="2.160.20.10">
    <property type="entry name" value="Single-stranded right-handed beta-helix, Pectin lyase-like"/>
    <property type="match status" value="1"/>
</dbReference>
<dbReference type="EMBL" id="VNFK01000001">
    <property type="protein sequence ID" value="TVU66761.1"/>
    <property type="molecule type" value="Genomic_DNA"/>
</dbReference>
<feature type="chain" id="PRO_5021882008" description="Glycosyl hydrolase family 98 putative carbohydrate-binding module domain-containing protein" evidence="1">
    <location>
        <begin position="37"/>
        <end position="969"/>
    </location>
</feature>
<dbReference type="InterPro" id="IPR008979">
    <property type="entry name" value="Galactose-bd-like_sf"/>
</dbReference>